<name>A0A839IQJ7_9GAMM</name>
<comment type="caution">
    <text evidence="1">The sequence shown here is derived from an EMBL/GenBank/DDBJ whole genome shotgun (WGS) entry which is preliminary data.</text>
</comment>
<dbReference type="RefSeq" id="WP_182809549.1">
    <property type="nucleotide sequence ID" value="NZ_JACJFM010000018.1"/>
</dbReference>
<organism evidence="1 2">
    <name type="scientific">Oceanospirillum sediminis</name>
    <dbReference type="NCBI Taxonomy" id="2760088"/>
    <lineage>
        <taxon>Bacteria</taxon>
        <taxon>Pseudomonadati</taxon>
        <taxon>Pseudomonadota</taxon>
        <taxon>Gammaproteobacteria</taxon>
        <taxon>Oceanospirillales</taxon>
        <taxon>Oceanospirillaceae</taxon>
        <taxon>Oceanospirillum</taxon>
    </lineage>
</organism>
<protein>
    <submittedName>
        <fullName evidence="1">Uncharacterized protein</fullName>
    </submittedName>
</protein>
<reference evidence="1 2" key="1">
    <citation type="submission" date="2020-08" db="EMBL/GenBank/DDBJ databases">
        <title>Oceanospirillum sp. nov. isolated from marine sediment.</title>
        <authorList>
            <person name="Ji X."/>
        </authorList>
    </citation>
    <scope>NUCLEOTIDE SEQUENCE [LARGE SCALE GENOMIC DNA]</scope>
    <source>
        <strain evidence="1 2">D5</strain>
    </source>
</reference>
<proteinExistence type="predicted"/>
<dbReference type="AlphaFoldDB" id="A0A839IQJ7"/>
<dbReference type="EMBL" id="JACJFM010000018">
    <property type="protein sequence ID" value="MBB1487773.1"/>
    <property type="molecule type" value="Genomic_DNA"/>
</dbReference>
<evidence type="ECO:0000313" key="2">
    <source>
        <dbReference type="Proteomes" id="UP000565262"/>
    </source>
</evidence>
<dbReference type="Proteomes" id="UP000565262">
    <property type="component" value="Unassembled WGS sequence"/>
</dbReference>
<accession>A0A839IQJ7</accession>
<evidence type="ECO:0000313" key="1">
    <source>
        <dbReference type="EMBL" id="MBB1487773.1"/>
    </source>
</evidence>
<keyword evidence="2" id="KW-1185">Reference proteome</keyword>
<gene>
    <name evidence="1" type="ORF">H4O21_14270</name>
</gene>
<sequence>MELTQKCKSRKHSFTFHDDFLGFSWLGRSGFGYVEIPYAELPDKVSIYTEQNEWLRNFGYFCCLISVVEMIYAINMDVSFSELNSWLLAGIGCIISAQLSRKEYSVFTTEHGCIQVMHDHQHDQIIHLLACKRKQQLLHWYSDVDPDSDLEFEIKKFQWLFRQGLMTLEETEQKIAQAYRVFTVSGFHHEFV</sequence>